<dbReference type="Gene3D" id="2.30.40.10">
    <property type="entry name" value="Urease, subunit C, domain 1"/>
    <property type="match status" value="1"/>
</dbReference>
<gene>
    <name evidence="2" type="ORF">X474_01960</name>
</gene>
<evidence type="ECO:0000259" key="1">
    <source>
        <dbReference type="Pfam" id="PF07969"/>
    </source>
</evidence>
<dbReference type="InterPro" id="IPR011059">
    <property type="entry name" value="Metal-dep_hydrolase_composite"/>
</dbReference>
<name>A0A0D2GLJ8_9BACT</name>
<dbReference type="CDD" id="cd01300">
    <property type="entry name" value="YtcJ_like"/>
    <property type="match status" value="1"/>
</dbReference>
<dbReference type="SUPFAM" id="SSF51556">
    <property type="entry name" value="Metallo-dependent hydrolases"/>
    <property type="match status" value="1"/>
</dbReference>
<feature type="domain" description="Amidohydrolase 3" evidence="1">
    <location>
        <begin position="53"/>
        <end position="536"/>
    </location>
</feature>
<dbReference type="InterPro" id="IPR032466">
    <property type="entry name" value="Metal_Hydrolase"/>
</dbReference>
<dbReference type="Pfam" id="PF07969">
    <property type="entry name" value="Amidohydro_3"/>
    <property type="match status" value="1"/>
</dbReference>
<evidence type="ECO:0000313" key="3">
    <source>
        <dbReference type="Proteomes" id="UP000032233"/>
    </source>
</evidence>
<dbReference type="Gene3D" id="3.20.20.140">
    <property type="entry name" value="Metal-dependent hydrolases"/>
    <property type="match status" value="1"/>
</dbReference>
<dbReference type="Proteomes" id="UP000032233">
    <property type="component" value="Unassembled WGS sequence"/>
</dbReference>
<comment type="caution">
    <text evidence="2">The sequence shown here is derived from an EMBL/GenBank/DDBJ whole genome shotgun (WGS) entry which is preliminary data.</text>
</comment>
<dbReference type="OrthoDB" id="5485695at2"/>
<sequence>MSLKADLLFINARVFDRGENLAREDAVAIRRNRILAVGESRDLRPLMGANTMVIDLAGGSLLPGFFDPHLHFYEWSLKRSQLDLSQAASLDDLLQKLDEFQADMPAGQWLLGFSWNEVDWPEPIMPTREYLDRVAPDRPVALWRCDFHLAVVNSMALKRAGIGPETPDPAEGRIEKDAKGVPTGVLRELAINLIRDKIPASTDEQVMDALEKGVKAAHALGITALQDVRLMDDTDGPAMLRAARRLEEKGLLDLRLWVSLAANQLDEAVALGLRTGLGSDRLKIGHIKYFSDGGMGGRTAWMLEPYLDGQTGMPLIDPADLEKEVAKAQAAGLAVMIHAVGDRATREVIGVFEKTAAPALLGGSGPALPHRIEHVQNIHPDDLPRLGRLPIAACLTPPNLVLDINTVDKSVGKRGRYTYALKDILACGVPTMFSSDCPVCSPDPLLGIRAAVTRQRLDNTPAGGWHPESRIKTAQAVQAYTEKPAVLHNAGKELGRVAPGYMADLVVLDKDILTCPPEDLHRLKIRFTVFEGRVVHQAE</sequence>
<dbReference type="InterPro" id="IPR033932">
    <property type="entry name" value="YtcJ-like"/>
</dbReference>
<keyword evidence="2" id="KW-0378">Hydrolase</keyword>
<dbReference type="GO" id="GO:0016810">
    <property type="term" value="F:hydrolase activity, acting on carbon-nitrogen (but not peptide) bonds"/>
    <property type="evidence" value="ECO:0007669"/>
    <property type="project" value="InterPro"/>
</dbReference>
<dbReference type="AlphaFoldDB" id="A0A0D2GLJ8"/>
<organism evidence="2 3">
    <name type="scientific">Dethiosulfatarculus sandiegensis</name>
    <dbReference type="NCBI Taxonomy" id="1429043"/>
    <lineage>
        <taxon>Bacteria</taxon>
        <taxon>Pseudomonadati</taxon>
        <taxon>Thermodesulfobacteriota</taxon>
        <taxon>Desulfarculia</taxon>
        <taxon>Desulfarculales</taxon>
        <taxon>Desulfarculaceae</taxon>
        <taxon>Dethiosulfatarculus</taxon>
    </lineage>
</organism>
<dbReference type="PANTHER" id="PTHR22642">
    <property type="entry name" value="IMIDAZOLONEPROPIONASE"/>
    <property type="match status" value="1"/>
</dbReference>
<evidence type="ECO:0000313" key="2">
    <source>
        <dbReference type="EMBL" id="KIX15512.1"/>
    </source>
</evidence>
<proteinExistence type="predicted"/>
<dbReference type="PANTHER" id="PTHR22642:SF2">
    <property type="entry name" value="PROTEIN LONG AFTER FAR-RED 3"/>
    <property type="match status" value="1"/>
</dbReference>
<dbReference type="STRING" id="1429043.X474_01960"/>
<dbReference type="EMBL" id="AZAC01000002">
    <property type="protein sequence ID" value="KIX15512.1"/>
    <property type="molecule type" value="Genomic_DNA"/>
</dbReference>
<dbReference type="SUPFAM" id="SSF51338">
    <property type="entry name" value="Composite domain of metallo-dependent hydrolases"/>
    <property type="match status" value="1"/>
</dbReference>
<dbReference type="Gene3D" id="3.10.310.70">
    <property type="match status" value="1"/>
</dbReference>
<dbReference type="RefSeq" id="WP_052514751.1">
    <property type="nucleotide sequence ID" value="NZ_AZAC01000002.1"/>
</dbReference>
<accession>A0A0D2GLJ8</accession>
<keyword evidence="3" id="KW-1185">Reference proteome</keyword>
<reference evidence="2 3" key="1">
    <citation type="submission" date="2013-11" db="EMBL/GenBank/DDBJ databases">
        <title>Metagenomic analysis of a methanogenic consortium involved in long chain n-alkane degradation.</title>
        <authorList>
            <person name="Davidova I.A."/>
            <person name="Callaghan A.V."/>
            <person name="Wawrik B."/>
            <person name="Pruitt S."/>
            <person name="Marks C."/>
            <person name="Duncan K.E."/>
            <person name="Suflita J.M."/>
        </authorList>
    </citation>
    <scope>NUCLEOTIDE SEQUENCE [LARGE SCALE GENOMIC DNA]</scope>
    <source>
        <strain evidence="2 3">SPR</strain>
    </source>
</reference>
<protein>
    <submittedName>
        <fullName evidence="2">Amidohydrolase</fullName>
    </submittedName>
</protein>
<dbReference type="InterPro" id="IPR013108">
    <property type="entry name" value="Amidohydro_3"/>
</dbReference>
<dbReference type="InParanoid" id="A0A0D2GLJ8"/>